<gene>
    <name evidence="3" type="ORF">AB2L27_15885</name>
</gene>
<dbReference type="RefSeq" id="WP_370442464.1">
    <property type="nucleotide sequence ID" value="NZ_JBGFTU010000019.1"/>
</dbReference>
<dbReference type="InterPro" id="IPR003141">
    <property type="entry name" value="Pol/His_phosphatase_N"/>
</dbReference>
<dbReference type="SUPFAM" id="SSF89550">
    <property type="entry name" value="PHP domain-like"/>
    <property type="match status" value="1"/>
</dbReference>
<feature type="compositionally biased region" description="Basic and acidic residues" evidence="1">
    <location>
        <begin position="1"/>
        <end position="10"/>
    </location>
</feature>
<dbReference type="InterPro" id="IPR016195">
    <property type="entry name" value="Pol/histidinol_Pase-like"/>
</dbReference>
<dbReference type="EMBL" id="JBGFTU010000019">
    <property type="protein sequence ID" value="MEZ0166241.1"/>
    <property type="molecule type" value="Genomic_DNA"/>
</dbReference>
<dbReference type="PANTHER" id="PTHR42924:SF11">
    <property type="entry name" value="POLYMERASE_HISTIDINOL PHOSPHATASE N-TERMINAL DOMAIN-CONTAINING PROTEIN"/>
    <property type="match status" value="1"/>
</dbReference>
<evidence type="ECO:0000313" key="3">
    <source>
        <dbReference type="EMBL" id="MEZ0166241.1"/>
    </source>
</evidence>
<comment type="caution">
    <text evidence="3">The sequence shown here is derived from an EMBL/GenBank/DDBJ whole genome shotgun (WGS) entry which is preliminary data.</text>
</comment>
<feature type="region of interest" description="Disordered" evidence="1">
    <location>
        <begin position="1"/>
        <end position="29"/>
    </location>
</feature>
<organism evidence="3 4">
    <name type="scientific">Kineococcus halophytocola</name>
    <dbReference type="NCBI Taxonomy" id="3234027"/>
    <lineage>
        <taxon>Bacteria</taxon>
        <taxon>Bacillati</taxon>
        <taxon>Actinomycetota</taxon>
        <taxon>Actinomycetes</taxon>
        <taxon>Kineosporiales</taxon>
        <taxon>Kineosporiaceae</taxon>
        <taxon>Kineococcus</taxon>
    </lineage>
</organism>
<keyword evidence="4" id="KW-1185">Reference proteome</keyword>
<protein>
    <submittedName>
        <fullName evidence="3">PHP domain-containing protein</fullName>
    </submittedName>
</protein>
<proteinExistence type="predicted"/>
<accession>A0ABV4H3U3</accession>
<dbReference type="InterPro" id="IPR052018">
    <property type="entry name" value="PHP_domain"/>
</dbReference>
<dbReference type="Pfam" id="PF02811">
    <property type="entry name" value="PHP"/>
    <property type="match status" value="1"/>
</dbReference>
<evidence type="ECO:0000256" key="1">
    <source>
        <dbReference type="SAM" id="MobiDB-lite"/>
    </source>
</evidence>
<reference evidence="3 4" key="1">
    <citation type="submission" date="2024-07" db="EMBL/GenBank/DDBJ databases">
        <authorList>
            <person name="Thanompreechachai J."/>
            <person name="Duangmal K."/>
        </authorList>
    </citation>
    <scope>NUCLEOTIDE SEQUENCE [LARGE SCALE GENOMIC DNA]</scope>
    <source>
        <strain evidence="3 4">LSe6-4</strain>
    </source>
</reference>
<dbReference type="Proteomes" id="UP001565927">
    <property type="component" value="Unassembled WGS sequence"/>
</dbReference>
<evidence type="ECO:0000313" key="4">
    <source>
        <dbReference type="Proteomes" id="UP001565927"/>
    </source>
</evidence>
<dbReference type="PANTHER" id="PTHR42924">
    <property type="entry name" value="EXONUCLEASE"/>
    <property type="match status" value="1"/>
</dbReference>
<evidence type="ECO:0000259" key="2">
    <source>
        <dbReference type="SMART" id="SM00481"/>
    </source>
</evidence>
<dbReference type="SMART" id="SM00481">
    <property type="entry name" value="POLIIIAc"/>
    <property type="match status" value="1"/>
</dbReference>
<dbReference type="Gene3D" id="3.20.20.140">
    <property type="entry name" value="Metal-dependent hydrolases"/>
    <property type="match status" value="1"/>
</dbReference>
<dbReference type="InterPro" id="IPR004013">
    <property type="entry name" value="PHP_dom"/>
</dbReference>
<dbReference type="CDD" id="cd07432">
    <property type="entry name" value="PHP_HisPPase"/>
    <property type="match status" value="1"/>
</dbReference>
<feature type="domain" description="Polymerase/histidinol phosphatase N-terminal" evidence="2">
    <location>
        <begin position="41"/>
        <end position="115"/>
    </location>
</feature>
<sequence length="525" mass="57171">MAASPHEHPHAHPHPHTHSHALPADPVTTPGDDREYAWYAGDHHIHTTFSRDAMYSVDDQVRRGRACGLDWMVITDHGGPDHAKQSVALQTPLIAQARRRHDVLVFQGMEWNIPGAEHATFIAPEHEGTPDLLQRFERMFDGDVLAARQNPGGRRLIRDSVEGGPVAEQLGLDALAWLVEELRTGAVGEALVLSNHPMRTGRVSPSKVRGWRDTAPGVFVGWEGAPGHQAAALAAPLGRGRGRGQYDESPGRWSFPGYDLDQYRTWGGFDAATARMGGLWDSLLAEGLPWWITANSDNHFDIGDTVAVGNPSAEHYRRHGSRGEPVQTGVVQHGYVDFAPGLYSRTCVGSTTRDYRSVMAALRSGRVFVVHGGLVRAVEGRVRTGPGPGVTFGARTSVARGGDVEVELRVDPAVEPNGGGEVPRSARWDVIVGTVTGRVADTDRDLFEAPGTRVVESFEVPAHATGPQVFRTVLRGVADPLYVRFRGSDGRHADADGHPRVDRIGDSDPWDDLWCYTNPVFVDVV</sequence>
<name>A0ABV4H3U3_9ACTN</name>